<feature type="domain" description="CheC-like protein" evidence="9">
    <location>
        <begin position="136"/>
        <end position="169"/>
    </location>
</feature>
<dbReference type="GO" id="GO:0003774">
    <property type="term" value="F:cytoskeletal motor activity"/>
    <property type="evidence" value="ECO:0007669"/>
    <property type="project" value="InterPro"/>
</dbReference>
<dbReference type="SUPFAM" id="SSF103039">
    <property type="entry name" value="CheC-like"/>
    <property type="match status" value="1"/>
</dbReference>
<dbReference type="PRINTS" id="PR00956">
    <property type="entry name" value="FLGMOTORFLIN"/>
</dbReference>
<dbReference type="NCBIfam" id="TIGR02480">
    <property type="entry name" value="fliN"/>
    <property type="match status" value="1"/>
</dbReference>
<keyword evidence="6" id="KW-0472">Membrane</keyword>
<dbReference type="Proteomes" id="UP000012063">
    <property type="component" value="Unassembled WGS sequence"/>
</dbReference>
<reference evidence="11" key="1">
    <citation type="journal article" date="2013" name="Genome Announc.">
        <title>Genome Sequence of Halanaerobium saccharolyticum subsp. saccharolyticum Strain DSM 6643T, a Halophilic Hydrogen-Producing Bacterium.</title>
        <authorList>
            <person name="Kivisto A."/>
            <person name="Larjo A."/>
            <person name="Ciranna A."/>
            <person name="Santala V."/>
            <person name="Roos C."/>
            <person name="Karp M."/>
        </authorList>
    </citation>
    <scope>NUCLEOTIDE SEQUENCE [LARGE SCALE GENOMIC DNA]</scope>
    <source>
        <strain evidence="11">DSM 6643</strain>
    </source>
</reference>
<dbReference type="GO" id="GO:0009425">
    <property type="term" value="C:bacterial-type flagellum basal body"/>
    <property type="evidence" value="ECO:0007669"/>
    <property type="project" value="InterPro"/>
</dbReference>
<keyword evidence="10" id="KW-0282">Flagellum</keyword>
<dbReference type="InterPro" id="IPR051469">
    <property type="entry name" value="FliN/MopA/SpaO"/>
</dbReference>
<dbReference type="Gene3D" id="3.40.1550.10">
    <property type="entry name" value="CheC-like"/>
    <property type="match status" value="1"/>
</dbReference>
<keyword evidence="11" id="KW-1185">Reference proteome</keyword>
<dbReference type="Pfam" id="PF04509">
    <property type="entry name" value="CheC"/>
    <property type="match status" value="2"/>
</dbReference>
<evidence type="ECO:0000259" key="8">
    <source>
        <dbReference type="Pfam" id="PF01052"/>
    </source>
</evidence>
<protein>
    <submittedName>
        <fullName evidence="10">Flagellar motor switch protein FliN</fullName>
    </submittedName>
</protein>
<dbReference type="GO" id="GO:0005886">
    <property type="term" value="C:plasma membrane"/>
    <property type="evidence" value="ECO:0007669"/>
    <property type="project" value="UniProtKB-SubCell"/>
</dbReference>
<dbReference type="STRING" id="1293054.HSACCH_02300"/>
<gene>
    <name evidence="10" type="ORF">HSACCH_02300</name>
</gene>
<dbReference type="EMBL" id="CAUI01000023">
    <property type="protein sequence ID" value="CCU80774.1"/>
    <property type="molecule type" value="Genomic_DNA"/>
</dbReference>
<dbReference type="GO" id="GO:0006935">
    <property type="term" value="P:chemotaxis"/>
    <property type="evidence" value="ECO:0007669"/>
    <property type="project" value="UniProtKB-KW"/>
</dbReference>
<feature type="compositionally biased region" description="Basic and acidic residues" evidence="7">
    <location>
        <begin position="265"/>
        <end position="300"/>
    </location>
</feature>
<keyword evidence="3" id="KW-1003">Cell membrane</keyword>
<proteinExistence type="inferred from homology"/>
<dbReference type="InterPro" id="IPR012826">
    <property type="entry name" value="FliN"/>
</dbReference>
<dbReference type="eggNOG" id="COG1776">
    <property type="taxonomic scope" value="Bacteria"/>
</dbReference>
<organism evidence="10 11">
    <name type="scientific">Halanaerobium saccharolyticum subsp. saccharolyticum DSM 6643</name>
    <dbReference type="NCBI Taxonomy" id="1293054"/>
    <lineage>
        <taxon>Bacteria</taxon>
        <taxon>Bacillati</taxon>
        <taxon>Bacillota</taxon>
        <taxon>Clostridia</taxon>
        <taxon>Halanaerobiales</taxon>
        <taxon>Halanaerobiaceae</taxon>
        <taxon>Halanaerobium</taxon>
    </lineage>
</organism>
<dbReference type="Pfam" id="PF01052">
    <property type="entry name" value="FliMN_C"/>
    <property type="match status" value="1"/>
</dbReference>
<dbReference type="InterPro" id="IPR007597">
    <property type="entry name" value="CheC"/>
</dbReference>
<keyword evidence="10" id="KW-0969">Cilium</keyword>
<feature type="domain" description="CheC-like protein" evidence="9">
    <location>
        <begin position="37"/>
        <end position="72"/>
    </location>
</feature>
<feature type="domain" description="Flagellar motor switch protein FliN-like C-terminal" evidence="8">
    <location>
        <begin position="322"/>
        <end position="392"/>
    </location>
</feature>
<dbReference type="PANTHER" id="PTHR43484:SF1">
    <property type="entry name" value="FLAGELLAR MOTOR SWITCH PROTEIN FLIN"/>
    <property type="match status" value="1"/>
</dbReference>
<evidence type="ECO:0000313" key="10">
    <source>
        <dbReference type="EMBL" id="CCU80774.1"/>
    </source>
</evidence>
<dbReference type="RefSeq" id="WP_005490034.1">
    <property type="nucleotide sequence ID" value="NZ_CAUI01000023.1"/>
</dbReference>
<dbReference type="AlphaFoldDB" id="M5EH23"/>
<dbReference type="SUPFAM" id="SSF101801">
    <property type="entry name" value="Surface presentation of antigens (SPOA)"/>
    <property type="match status" value="1"/>
</dbReference>
<accession>M5EH23</accession>
<keyword evidence="10" id="KW-0966">Cell projection</keyword>
<feature type="compositionally biased region" description="Acidic residues" evidence="7">
    <location>
        <begin position="235"/>
        <end position="249"/>
    </location>
</feature>
<dbReference type="eggNOG" id="COG1886">
    <property type="taxonomic scope" value="Bacteria"/>
</dbReference>
<keyword evidence="4" id="KW-0145">Chemotaxis</keyword>
<comment type="caution">
    <text evidence="10">The sequence shown here is derived from an EMBL/GenBank/DDBJ whole genome shotgun (WGS) entry which is preliminary data.</text>
</comment>
<evidence type="ECO:0000256" key="4">
    <source>
        <dbReference type="ARBA" id="ARBA00022500"/>
    </source>
</evidence>
<evidence type="ECO:0000259" key="9">
    <source>
        <dbReference type="Pfam" id="PF04509"/>
    </source>
</evidence>
<dbReference type="OrthoDB" id="9773459at2"/>
<sequence>MTNDGNFLSQEEIDALMNNQDDSEDENENTTSLNPEEIDVIGEVNNIAMGSSATALSKLLDQKVEITTPEVELMSFKELIEAYDRPCVLIKVEYVEGIEGLSILVINTKDAAVIADLMMGGDGLDGLEQEMLNEISISAVGEAMNQMMGAASTSMSNILDTLVNISPPEAEFINLDDVIEEGRDWFDPGEEIVVTSFNLKIGDLIDSTFKQLSSFNFIKKMANSLLSGQTGLMDNSEEEKADDDIEEAQELSSAEPQTEPEPELEPEKTETKKAPAANRDKASSSRRESRKITEEEKVDMHTAQFPEFNDQDTQPLPNNMELIKDVPLEVTVRLGKTVMKIRDILELGDGSIIELDKLAGEPVDLLVNGKLVAKGEVVVIDENFGFRVKDIISPTERLSTL</sequence>
<dbReference type="InterPro" id="IPR028976">
    <property type="entry name" value="CheC-like_sf"/>
</dbReference>
<evidence type="ECO:0000256" key="2">
    <source>
        <dbReference type="ARBA" id="ARBA00009226"/>
    </source>
</evidence>
<dbReference type="Gene3D" id="2.30.330.10">
    <property type="entry name" value="SpoA-like"/>
    <property type="match status" value="1"/>
</dbReference>
<name>M5EH23_9FIRM</name>
<dbReference type="NCBIfam" id="NF005995">
    <property type="entry name" value="PRK08119.1"/>
    <property type="match status" value="1"/>
</dbReference>
<dbReference type="GO" id="GO:0016787">
    <property type="term" value="F:hydrolase activity"/>
    <property type="evidence" value="ECO:0007669"/>
    <property type="project" value="InterPro"/>
</dbReference>
<dbReference type="InterPro" id="IPR001543">
    <property type="entry name" value="FliN-like_C"/>
</dbReference>
<dbReference type="CDD" id="cd17907">
    <property type="entry name" value="FliY_FliN-Y"/>
    <property type="match status" value="1"/>
</dbReference>
<evidence type="ECO:0000256" key="6">
    <source>
        <dbReference type="ARBA" id="ARBA00023136"/>
    </source>
</evidence>
<dbReference type="InterPro" id="IPR036429">
    <property type="entry name" value="SpoA-like_sf"/>
</dbReference>
<evidence type="ECO:0000313" key="11">
    <source>
        <dbReference type="Proteomes" id="UP000012063"/>
    </source>
</evidence>
<dbReference type="InterPro" id="IPR001172">
    <property type="entry name" value="FliN_T3SS_HrcQb"/>
</dbReference>
<dbReference type="FunCoup" id="M5EH23">
    <property type="interactions" value="41"/>
</dbReference>
<dbReference type="PANTHER" id="PTHR43484">
    <property type="match status" value="1"/>
</dbReference>
<dbReference type="GO" id="GO:0071973">
    <property type="term" value="P:bacterial-type flagellum-dependent cell motility"/>
    <property type="evidence" value="ECO:0007669"/>
    <property type="project" value="InterPro"/>
</dbReference>
<evidence type="ECO:0000256" key="7">
    <source>
        <dbReference type="SAM" id="MobiDB-lite"/>
    </source>
</evidence>
<evidence type="ECO:0000256" key="5">
    <source>
        <dbReference type="ARBA" id="ARBA00022779"/>
    </source>
</evidence>
<evidence type="ECO:0000256" key="1">
    <source>
        <dbReference type="ARBA" id="ARBA00004413"/>
    </source>
</evidence>
<comment type="subcellular location">
    <subcellularLocation>
        <location evidence="1">Cell membrane</location>
        <topology evidence="1">Peripheral membrane protein</topology>
        <orientation evidence="1">Cytoplasmic side</orientation>
    </subcellularLocation>
</comment>
<evidence type="ECO:0000256" key="3">
    <source>
        <dbReference type="ARBA" id="ARBA00022475"/>
    </source>
</evidence>
<keyword evidence="5" id="KW-0283">Flagellar rotation</keyword>
<feature type="region of interest" description="Disordered" evidence="7">
    <location>
        <begin position="235"/>
        <end position="316"/>
    </location>
</feature>
<dbReference type="InParanoid" id="M5EH23"/>
<comment type="similarity">
    <text evidence="2">Belongs to the FliN/MopA/SpaO family.</text>
</comment>